<feature type="non-terminal residue" evidence="1">
    <location>
        <position position="1"/>
    </location>
</feature>
<name>A0AAV9Z7W6_9AGAR</name>
<comment type="caution">
    <text evidence="1">The sequence shown here is derived from an EMBL/GenBank/DDBJ whole genome shotgun (WGS) entry which is preliminary data.</text>
</comment>
<evidence type="ECO:0000313" key="1">
    <source>
        <dbReference type="EMBL" id="KAK6974252.1"/>
    </source>
</evidence>
<gene>
    <name evidence="1" type="ORF">R3P38DRAFT_2584461</name>
</gene>
<keyword evidence="2" id="KW-1185">Reference proteome</keyword>
<accession>A0AAV9Z7W6</accession>
<dbReference type="Proteomes" id="UP001362999">
    <property type="component" value="Unassembled WGS sequence"/>
</dbReference>
<dbReference type="EMBL" id="JAWWNJ010000186">
    <property type="protein sequence ID" value="KAK6974252.1"/>
    <property type="molecule type" value="Genomic_DNA"/>
</dbReference>
<dbReference type="AlphaFoldDB" id="A0AAV9Z7W6"/>
<protein>
    <submittedName>
        <fullName evidence="1">Uncharacterized protein</fullName>
    </submittedName>
</protein>
<evidence type="ECO:0000313" key="2">
    <source>
        <dbReference type="Proteomes" id="UP001362999"/>
    </source>
</evidence>
<reference evidence="1 2" key="1">
    <citation type="journal article" date="2024" name="J Genomics">
        <title>Draft genome sequencing and assembly of Favolaschia claudopus CIRM-BRFM 2984 isolated from oak limbs.</title>
        <authorList>
            <person name="Navarro D."/>
            <person name="Drula E."/>
            <person name="Chaduli D."/>
            <person name="Cazenave R."/>
            <person name="Ahrendt S."/>
            <person name="Wang J."/>
            <person name="Lipzen A."/>
            <person name="Daum C."/>
            <person name="Barry K."/>
            <person name="Grigoriev I.V."/>
            <person name="Favel A."/>
            <person name="Rosso M.N."/>
            <person name="Martin F."/>
        </authorList>
    </citation>
    <scope>NUCLEOTIDE SEQUENCE [LARGE SCALE GENOMIC DNA]</scope>
    <source>
        <strain evidence="1 2">CIRM-BRFM 2984</strain>
    </source>
</reference>
<organism evidence="1 2">
    <name type="scientific">Favolaschia claudopus</name>
    <dbReference type="NCBI Taxonomy" id="2862362"/>
    <lineage>
        <taxon>Eukaryota</taxon>
        <taxon>Fungi</taxon>
        <taxon>Dikarya</taxon>
        <taxon>Basidiomycota</taxon>
        <taxon>Agaricomycotina</taxon>
        <taxon>Agaricomycetes</taxon>
        <taxon>Agaricomycetidae</taxon>
        <taxon>Agaricales</taxon>
        <taxon>Marasmiineae</taxon>
        <taxon>Mycenaceae</taxon>
        <taxon>Favolaschia</taxon>
    </lineage>
</organism>
<proteinExistence type="predicted"/>
<sequence length="69" mass="7927">LAITYQSRVNWKSERDILRCNANFHKRPRYDSLIFSAEDDQSALGPCPLELQSAPKRALQRISILIPKS</sequence>